<organism evidence="8 9">
    <name type="scientific">Thalictrum thalictroides</name>
    <name type="common">Rue-anemone</name>
    <name type="synonym">Anemone thalictroides</name>
    <dbReference type="NCBI Taxonomy" id="46969"/>
    <lineage>
        <taxon>Eukaryota</taxon>
        <taxon>Viridiplantae</taxon>
        <taxon>Streptophyta</taxon>
        <taxon>Embryophyta</taxon>
        <taxon>Tracheophyta</taxon>
        <taxon>Spermatophyta</taxon>
        <taxon>Magnoliopsida</taxon>
        <taxon>Ranunculales</taxon>
        <taxon>Ranunculaceae</taxon>
        <taxon>Thalictroideae</taxon>
        <taxon>Thalictrum</taxon>
    </lineage>
</organism>
<dbReference type="Pfam" id="PF03798">
    <property type="entry name" value="TRAM_LAG1_CLN8"/>
    <property type="match status" value="1"/>
</dbReference>
<feature type="transmembrane region" description="Helical" evidence="6">
    <location>
        <begin position="112"/>
        <end position="138"/>
    </location>
</feature>
<evidence type="ECO:0000256" key="1">
    <source>
        <dbReference type="ARBA" id="ARBA00004141"/>
    </source>
</evidence>
<dbReference type="EMBL" id="JABWDY010016406">
    <property type="protein sequence ID" value="KAF5196136.1"/>
    <property type="molecule type" value="Genomic_DNA"/>
</dbReference>
<dbReference type="PANTHER" id="PTHR31766">
    <property type="entry name" value="GLABROUS1 ENHANCER-BINDING PROTEIN-LIKE 2"/>
    <property type="match status" value="1"/>
</dbReference>
<name>A0A7J6WFA2_THATH</name>
<evidence type="ECO:0000256" key="2">
    <source>
        <dbReference type="ARBA" id="ARBA00022692"/>
    </source>
</evidence>
<keyword evidence="9" id="KW-1185">Reference proteome</keyword>
<dbReference type="SMART" id="SM00724">
    <property type="entry name" value="TLC"/>
    <property type="match status" value="1"/>
</dbReference>
<comment type="caution">
    <text evidence="8">The sequence shown here is derived from an EMBL/GenBank/DDBJ whole genome shotgun (WGS) entry which is preliminary data.</text>
</comment>
<comment type="subcellular location">
    <subcellularLocation>
        <location evidence="1">Membrane</location>
        <topology evidence="1">Multi-pass membrane protein</topology>
    </subcellularLocation>
</comment>
<dbReference type="GO" id="GO:0016020">
    <property type="term" value="C:membrane"/>
    <property type="evidence" value="ECO:0007669"/>
    <property type="project" value="UniProtKB-SubCell"/>
</dbReference>
<protein>
    <submittedName>
        <fullName evidence="8">Tlc domain-containing protein</fullName>
    </submittedName>
</protein>
<evidence type="ECO:0000259" key="7">
    <source>
        <dbReference type="PROSITE" id="PS50922"/>
    </source>
</evidence>
<evidence type="ECO:0000256" key="3">
    <source>
        <dbReference type="ARBA" id="ARBA00022989"/>
    </source>
</evidence>
<dbReference type="PROSITE" id="PS50922">
    <property type="entry name" value="TLC"/>
    <property type="match status" value="1"/>
</dbReference>
<feature type="transmembrane region" description="Helical" evidence="6">
    <location>
        <begin position="12"/>
        <end position="33"/>
    </location>
</feature>
<dbReference type="PANTHER" id="PTHR31766:SF2">
    <property type="entry name" value="GLABROUS1 ENHANCER-BINDING PROTEIN-LIKE 2"/>
    <property type="match status" value="1"/>
</dbReference>
<feature type="transmembrane region" description="Helical" evidence="6">
    <location>
        <begin position="208"/>
        <end position="228"/>
    </location>
</feature>
<evidence type="ECO:0000256" key="6">
    <source>
        <dbReference type="SAM" id="Phobius"/>
    </source>
</evidence>
<dbReference type="Proteomes" id="UP000554482">
    <property type="component" value="Unassembled WGS sequence"/>
</dbReference>
<dbReference type="AlphaFoldDB" id="A0A7J6WFA2"/>
<proteinExistence type="predicted"/>
<evidence type="ECO:0000256" key="5">
    <source>
        <dbReference type="PROSITE-ProRule" id="PRU00205"/>
    </source>
</evidence>
<feature type="transmembrane region" description="Helical" evidence="6">
    <location>
        <begin position="173"/>
        <end position="196"/>
    </location>
</feature>
<reference evidence="8 9" key="1">
    <citation type="submission" date="2020-06" db="EMBL/GenBank/DDBJ databases">
        <title>Transcriptomic and genomic resources for Thalictrum thalictroides and T. hernandezii: Facilitating candidate gene discovery in an emerging model plant lineage.</title>
        <authorList>
            <person name="Arias T."/>
            <person name="Riano-Pachon D.M."/>
            <person name="Di Stilio V.S."/>
        </authorList>
    </citation>
    <scope>NUCLEOTIDE SEQUENCE [LARGE SCALE GENOMIC DNA]</scope>
    <source>
        <strain evidence="9">cv. WT478/WT964</strain>
        <tissue evidence="8">Leaves</tissue>
    </source>
</reference>
<dbReference type="OrthoDB" id="204175at2759"/>
<gene>
    <name evidence="8" type="ORF">FRX31_014278</name>
</gene>
<sequence length="249" mass="28265">MESLISSVPNLPLFFLAFMIIYVIAYFGVFRNWSPKLRPEASSCLISYAHGTPAVFLASFAIAAQAQSGFAAQNTDFQNTVLDYSIAYFLTDLLHYLYFYPSDVLFIMHHLATLLVFITCRYLVLHGAFAILVLLILAEVTSFCQNTWTLASARRVDVPIAAKLYEVMSPPFYVFYTVVRGFAGPMFVYQMGVFYLSGKADNVIPRWISISWIVVVVVAISVSILWIGNLWAELYRERTKRKNVEKKLS</sequence>
<evidence type="ECO:0000256" key="4">
    <source>
        <dbReference type="ARBA" id="ARBA00023136"/>
    </source>
</evidence>
<keyword evidence="3 6" id="KW-1133">Transmembrane helix</keyword>
<evidence type="ECO:0000313" key="8">
    <source>
        <dbReference type="EMBL" id="KAF5196136.1"/>
    </source>
</evidence>
<accession>A0A7J6WFA2</accession>
<feature type="transmembrane region" description="Helical" evidence="6">
    <location>
        <begin position="84"/>
        <end position="100"/>
    </location>
</feature>
<evidence type="ECO:0000313" key="9">
    <source>
        <dbReference type="Proteomes" id="UP000554482"/>
    </source>
</evidence>
<dbReference type="InterPro" id="IPR040327">
    <property type="entry name" value="At5g14285-like"/>
</dbReference>
<feature type="transmembrane region" description="Helical" evidence="6">
    <location>
        <begin position="45"/>
        <end position="64"/>
    </location>
</feature>
<dbReference type="InterPro" id="IPR006634">
    <property type="entry name" value="TLC-dom"/>
</dbReference>
<keyword evidence="4 5" id="KW-0472">Membrane</keyword>
<keyword evidence="2 5" id="KW-0812">Transmembrane</keyword>
<feature type="domain" description="TLC" evidence="7">
    <location>
        <begin position="36"/>
        <end position="239"/>
    </location>
</feature>